<evidence type="ECO:0000313" key="1">
    <source>
        <dbReference type="EMBL" id="OUN17985.1"/>
    </source>
</evidence>
<reference evidence="2" key="1">
    <citation type="submission" date="2017-04" db="EMBL/GenBank/DDBJ databases">
        <title>Function of individual gut microbiota members based on whole genome sequencing of pure cultures obtained from chicken caecum.</title>
        <authorList>
            <person name="Medvecky M."/>
            <person name="Cejkova D."/>
            <person name="Polansky O."/>
            <person name="Karasova D."/>
            <person name="Kubasova T."/>
            <person name="Cizek A."/>
            <person name="Rychlik I."/>
        </authorList>
    </citation>
    <scope>NUCLEOTIDE SEQUENCE [LARGE SCALE GENOMIC DNA]</scope>
    <source>
        <strain evidence="2">An84</strain>
    </source>
</reference>
<sequence length="39" mass="4703">MKCLTIVRQSLAIVRCFFRMTKYTQKFKLDIIQEYLDTG</sequence>
<name>A0AB36MHC3_9LACO</name>
<protein>
    <submittedName>
        <fullName evidence="1">DNA-binding protein</fullName>
    </submittedName>
</protein>
<dbReference type="Proteomes" id="UP000196255">
    <property type="component" value="Unassembled WGS sequence"/>
</dbReference>
<feature type="non-terminal residue" evidence="1">
    <location>
        <position position="39"/>
    </location>
</feature>
<dbReference type="AlphaFoldDB" id="A0AB36MHC3"/>
<evidence type="ECO:0000313" key="2">
    <source>
        <dbReference type="Proteomes" id="UP000196255"/>
    </source>
</evidence>
<dbReference type="GO" id="GO:0003677">
    <property type="term" value="F:DNA binding"/>
    <property type="evidence" value="ECO:0007669"/>
    <property type="project" value="UniProtKB-KW"/>
</dbReference>
<organism evidence="1 2">
    <name type="scientific">Ligilactobacillus salivarius</name>
    <dbReference type="NCBI Taxonomy" id="1624"/>
    <lineage>
        <taxon>Bacteria</taxon>
        <taxon>Bacillati</taxon>
        <taxon>Bacillota</taxon>
        <taxon>Bacilli</taxon>
        <taxon>Lactobacillales</taxon>
        <taxon>Lactobacillaceae</taxon>
        <taxon>Ligilactobacillus</taxon>
    </lineage>
</organism>
<comment type="caution">
    <text evidence="1">The sequence shown here is derived from an EMBL/GenBank/DDBJ whole genome shotgun (WGS) entry which is preliminary data.</text>
</comment>
<keyword evidence="1" id="KW-0238">DNA-binding</keyword>
<proteinExistence type="predicted"/>
<dbReference type="EMBL" id="NFHF01000018">
    <property type="protein sequence ID" value="OUN17985.1"/>
    <property type="molecule type" value="Genomic_DNA"/>
</dbReference>
<accession>A0AB36MHC3</accession>
<gene>
    <name evidence="1" type="ORF">B5G36_07650</name>
</gene>